<sequence length="226" mass="23687">MTVLKLAARHVMSGGSAPLIINADQQRPGAGEQLAGPAELLGATLLQARTSAAALQAVALRPPGGAVLIDTPGIDPFDPEQAQLLLALISATRPHVLLVLPCGLDSAEAGELGKAFRAMGATHLVPTRLDAGRRMGGIISAAFTADLLLSEAGSSNLITDELMVLSPDWLAERLRRRTHRAPEATRSDASAPTSRDVEVKDRGQGEDTQQKPLLRYAATVQNGGDR</sequence>
<feature type="domain" description="SRP54-type proteins GTP-binding" evidence="4">
    <location>
        <begin position="2"/>
        <end position="176"/>
    </location>
</feature>
<dbReference type="SMART" id="SM00962">
    <property type="entry name" value="SRP54"/>
    <property type="match status" value="1"/>
</dbReference>
<dbReference type="InterPro" id="IPR000897">
    <property type="entry name" value="SRP54_GTPase_dom"/>
</dbReference>
<comment type="caution">
    <text evidence="5">The sequence shown here is derived from an EMBL/GenBank/DDBJ whole genome shotgun (WGS) entry which is preliminary data.</text>
</comment>
<feature type="compositionally biased region" description="Basic and acidic residues" evidence="3">
    <location>
        <begin position="195"/>
        <end position="209"/>
    </location>
</feature>
<evidence type="ECO:0000259" key="4">
    <source>
        <dbReference type="SMART" id="SM00962"/>
    </source>
</evidence>
<dbReference type="Gene3D" id="3.40.50.300">
    <property type="entry name" value="P-loop containing nucleotide triphosphate hydrolases"/>
    <property type="match status" value="1"/>
</dbReference>
<name>A0ABS4AK46_9PROT</name>
<feature type="region of interest" description="Disordered" evidence="3">
    <location>
        <begin position="178"/>
        <end position="226"/>
    </location>
</feature>
<protein>
    <recommendedName>
        <fullName evidence="4">SRP54-type proteins GTP-binding domain-containing protein</fullName>
    </recommendedName>
</protein>
<accession>A0ABS4AK46</accession>
<evidence type="ECO:0000313" key="5">
    <source>
        <dbReference type="EMBL" id="MBP0447393.1"/>
    </source>
</evidence>
<gene>
    <name evidence="5" type="ORF">J8J14_21745</name>
</gene>
<dbReference type="Proteomes" id="UP000681594">
    <property type="component" value="Unassembled WGS sequence"/>
</dbReference>
<keyword evidence="1" id="KW-0547">Nucleotide-binding</keyword>
<dbReference type="EMBL" id="JAGIZB010000034">
    <property type="protein sequence ID" value="MBP0447393.1"/>
    <property type="molecule type" value="Genomic_DNA"/>
</dbReference>
<evidence type="ECO:0000256" key="3">
    <source>
        <dbReference type="SAM" id="MobiDB-lite"/>
    </source>
</evidence>
<dbReference type="InterPro" id="IPR027417">
    <property type="entry name" value="P-loop_NTPase"/>
</dbReference>
<dbReference type="SUPFAM" id="SSF52540">
    <property type="entry name" value="P-loop containing nucleoside triphosphate hydrolases"/>
    <property type="match status" value="1"/>
</dbReference>
<evidence type="ECO:0000256" key="1">
    <source>
        <dbReference type="ARBA" id="ARBA00022741"/>
    </source>
</evidence>
<dbReference type="Pfam" id="PF00448">
    <property type="entry name" value="SRP54"/>
    <property type="match status" value="1"/>
</dbReference>
<evidence type="ECO:0000256" key="2">
    <source>
        <dbReference type="ARBA" id="ARBA00023134"/>
    </source>
</evidence>
<evidence type="ECO:0000313" key="6">
    <source>
        <dbReference type="Proteomes" id="UP000681594"/>
    </source>
</evidence>
<organism evidence="5 6">
    <name type="scientific">Pararoseomonas baculiformis</name>
    <dbReference type="NCBI Taxonomy" id="2820812"/>
    <lineage>
        <taxon>Bacteria</taxon>
        <taxon>Pseudomonadati</taxon>
        <taxon>Pseudomonadota</taxon>
        <taxon>Alphaproteobacteria</taxon>
        <taxon>Acetobacterales</taxon>
        <taxon>Acetobacteraceae</taxon>
        <taxon>Pararoseomonas</taxon>
    </lineage>
</organism>
<reference evidence="5 6" key="1">
    <citation type="submission" date="2021-03" db="EMBL/GenBank/DDBJ databases">
        <authorList>
            <person name="So Y."/>
        </authorList>
    </citation>
    <scope>NUCLEOTIDE SEQUENCE [LARGE SCALE GENOMIC DNA]</scope>
    <source>
        <strain evidence="5 6">SSH11</strain>
    </source>
</reference>
<proteinExistence type="predicted"/>
<keyword evidence="2" id="KW-0342">GTP-binding</keyword>
<keyword evidence="6" id="KW-1185">Reference proteome</keyword>